<evidence type="ECO:0000256" key="1">
    <source>
        <dbReference type="PROSITE-ProRule" id="PRU00117"/>
    </source>
</evidence>
<dbReference type="Pfam" id="PF00013">
    <property type="entry name" value="KH_1"/>
    <property type="match status" value="1"/>
</dbReference>
<dbReference type="AlphaFoldDB" id="A0A8X6T4F7"/>
<dbReference type="GO" id="GO:0003723">
    <property type="term" value="F:RNA binding"/>
    <property type="evidence" value="ECO:0007669"/>
    <property type="project" value="UniProtKB-UniRule"/>
</dbReference>
<dbReference type="GO" id="GO:0010468">
    <property type="term" value="P:regulation of gene expression"/>
    <property type="evidence" value="ECO:0007669"/>
    <property type="project" value="UniProtKB-ARBA"/>
</dbReference>
<reference evidence="3" key="1">
    <citation type="submission" date="2020-08" db="EMBL/GenBank/DDBJ databases">
        <title>Multicomponent nature underlies the extraordinary mechanical properties of spider dragline silk.</title>
        <authorList>
            <person name="Kono N."/>
            <person name="Nakamura H."/>
            <person name="Mori M."/>
            <person name="Yoshida Y."/>
            <person name="Ohtoshi R."/>
            <person name="Malay A.D."/>
            <person name="Moran D.A.P."/>
            <person name="Tomita M."/>
            <person name="Numata K."/>
            <person name="Arakawa K."/>
        </authorList>
    </citation>
    <scope>NUCLEOTIDE SEQUENCE</scope>
</reference>
<dbReference type="EMBL" id="BMAW01051129">
    <property type="protein sequence ID" value="GFS78868.1"/>
    <property type="molecule type" value="Genomic_DNA"/>
</dbReference>
<keyword evidence="4" id="KW-1185">Reference proteome</keyword>
<accession>A0A8X6T4F7</accession>
<evidence type="ECO:0000313" key="4">
    <source>
        <dbReference type="Proteomes" id="UP000887013"/>
    </source>
</evidence>
<dbReference type="OrthoDB" id="9995375at2759"/>
<dbReference type="PROSITE" id="PS50084">
    <property type="entry name" value="KH_TYPE_1"/>
    <property type="match status" value="1"/>
</dbReference>
<dbReference type="Gene3D" id="3.30.1370.10">
    <property type="entry name" value="K Homology domain, type 1"/>
    <property type="match status" value="1"/>
</dbReference>
<dbReference type="InterPro" id="IPR004087">
    <property type="entry name" value="KH_dom"/>
</dbReference>
<dbReference type="SUPFAM" id="SSF54791">
    <property type="entry name" value="Eukaryotic type KH-domain (KH-domain type I)"/>
    <property type="match status" value="1"/>
</dbReference>
<proteinExistence type="predicted"/>
<dbReference type="InterPro" id="IPR004088">
    <property type="entry name" value="KH_dom_type_1"/>
</dbReference>
<name>A0A8X6T4F7_NEPPI</name>
<evidence type="ECO:0000313" key="3">
    <source>
        <dbReference type="EMBL" id="GFS78868.1"/>
    </source>
</evidence>
<dbReference type="Proteomes" id="UP000887013">
    <property type="component" value="Unassembled WGS sequence"/>
</dbReference>
<feature type="domain" description="K Homology" evidence="2">
    <location>
        <begin position="8"/>
        <end position="73"/>
    </location>
</feature>
<protein>
    <submittedName>
        <fullName evidence="3">Vigilin</fullName>
    </submittedName>
</protein>
<sequence>MNEEMKLINFSVVVPIYKQNHKFIIGAVIKKIRDETNTKIDLPTEGAEFDVIAMYGPKEDVMKTKKRLLEISNEKQLVGHLALIKANPEQHNFFYLQKWS</sequence>
<dbReference type="InterPro" id="IPR036612">
    <property type="entry name" value="KH_dom_type_1_sf"/>
</dbReference>
<dbReference type="CDD" id="cd22411">
    <property type="entry name" value="KH-I_Vigilin_rpt8"/>
    <property type="match status" value="1"/>
</dbReference>
<comment type="caution">
    <text evidence="3">The sequence shown here is derived from an EMBL/GenBank/DDBJ whole genome shotgun (WGS) entry which is preliminary data.</text>
</comment>
<dbReference type="SMART" id="SM00322">
    <property type="entry name" value="KH"/>
    <property type="match status" value="1"/>
</dbReference>
<keyword evidence="1" id="KW-0694">RNA-binding</keyword>
<evidence type="ECO:0000259" key="2">
    <source>
        <dbReference type="SMART" id="SM00322"/>
    </source>
</evidence>
<organism evidence="3 4">
    <name type="scientific">Nephila pilipes</name>
    <name type="common">Giant wood spider</name>
    <name type="synonym">Nephila maculata</name>
    <dbReference type="NCBI Taxonomy" id="299642"/>
    <lineage>
        <taxon>Eukaryota</taxon>
        <taxon>Metazoa</taxon>
        <taxon>Ecdysozoa</taxon>
        <taxon>Arthropoda</taxon>
        <taxon>Chelicerata</taxon>
        <taxon>Arachnida</taxon>
        <taxon>Araneae</taxon>
        <taxon>Araneomorphae</taxon>
        <taxon>Entelegynae</taxon>
        <taxon>Araneoidea</taxon>
        <taxon>Nephilidae</taxon>
        <taxon>Nephila</taxon>
    </lineage>
</organism>
<gene>
    <name evidence="3" type="primary">Hdlbp_1</name>
    <name evidence="3" type="ORF">NPIL_325731</name>
</gene>